<organism evidence="2 3">
    <name type="scientific">Candidatus Nitrospira inopinata</name>
    <dbReference type="NCBI Taxonomy" id="1715989"/>
    <lineage>
        <taxon>Bacteria</taxon>
        <taxon>Pseudomonadati</taxon>
        <taxon>Nitrospirota</taxon>
        <taxon>Nitrospiria</taxon>
        <taxon>Nitrospirales</taxon>
        <taxon>Nitrospiraceae</taxon>
        <taxon>Nitrospira</taxon>
    </lineage>
</organism>
<feature type="region of interest" description="Disordered" evidence="1">
    <location>
        <begin position="1"/>
        <end position="23"/>
    </location>
</feature>
<evidence type="ECO:0000313" key="3">
    <source>
        <dbReference type="Proteomes" id="UP000066284"/>
    </source>
</evidence>
<sequence>MGRSHRIVVERDENRQETLTPPSYQAFPRRSFKRERVGQAWSSLGVGHNESVTPAIKYTIAAMMAPVFSSYQAFIPRNSSLKKSARINMTIPTQLSALMGCLLSCEGVRLANTVSDG</sequence>
<proteinExistence type="predicted"/>
<dbReference type="KEGG" id="nio:NITINOP_1535"/>
<protein>
    <submittedName>
        <fullName evidence="2">Uncharacterized protein</fullName>
    </submittedName>
</protein>
<dbReference type="Proteomes" id="UP000066284">
    <property type="component" value="Chromosome 1"/>
</dbReference>
<evidence type="ECO:0000313" key="2">
    <source>
        <dbReference type="EMBL" id="CUQ66510.1"/>
    </source>
</evidence>
<evidence type="ECO:0000256" key="1">
    <source>
        <dbReference type="SAM" id="MobiDB-lite"/>
    </source>
</evidence>
<name>A0A0S4KTP6_9BACT</name>
<reference evidence="3" key="1">
    <citation type="submission" date="2015-09" db="EMBL/GenBank/DDBJ databases">
        <authorList>
            <person name="Daims H."/>
        </authorList>
    </citation>
    <scope>NUCLEOTIDE SEQUENCE [LARGE SCALE GENOMIC DNA]</scope>
</reference>
<dbReference type="STRING" id="1715989.NITINOP_1535"/>
<feature type="compositionally biased region" description="Basic and acidic residues" evidence="1">
    <location>
        <begin position="7"/>
        <end position="16"/>
    </location>
</feature>
<keyword evidence="3" id="KW-1185">Reference proteome</keyword>
<dbReference type="EMBL" id="LN885086">
    <property type="protein sequence ID" value="CUQ66510.1"/>
    <property type="molecule type" value="Genomic_DNA"/>
</dbReference>
<gene>
    <name evidence="2" type="ORF">NITINOP_1535</name>
</gene>
<accession>A0A0S4KTP6</accession>
<dbReference type="AlphaFoldDB" id="A0A0S4KTP6"/>